<dbReference type="VEuPathDB" id="FungiDB:G647_02240"/>
<evidence type="ECO:0000313" key="8">
    <source>
        <dbReference type="Proteomes" id="UP000030678"/>
    </source>
</evidence>
<keyword evidence="4" id="KW-0904">Protein phosphatase</keyword>
<gene>
    <name evidence="7" type="ORF">G647_02240</name>
</gene>
<dbReference type="InterPro" id="IPR016130">
    <property type="entry name" value="Tyr_Pase_AS"/>
</dbReference>
<keyword evidence="3" id="KW-0378">Hydrolase</keyword>
<protein>
    <recommendedName>
        <fullName evidence="2">protein-tyrosine-phosphatase</fullName>
        <ecNumber evidence="2">3.1.3.48</ecNumber>
    </recommendedName>
</protein>
<dbReference type="PROSITE" id="PS50056">
    <property type="entry name" value="TYR_PHOSPHATASE_2"/>
    <property type="match status" value="1"/>
</dbReference>
<dbReference type="OrthoDB" id="10252009at2759"/>
<feature type="region of interest" description="Disordered" evidence="5">
    <location>
        <begin position="238"/>
        <end position="268"/>
    </location>
</feature>
<dbReference type="GO" id="GO:0004725">
    <property type="term" value="F:protein tyrosine phosphatase activity"/>
    <property type="evidence" value="ECO:0007669"/>
    <property type="project" value="UniProtKB-EC"/>
</dbReference>
<accession>V9DHP7</accession>
<evidence type="ECO:0000256" key="3">
    <source>
        <dbReference type="ARBA" id="ARBA00022801"/>
    </source>
</evidence>
<feature type="compositionally biased region" description="Basic and acidic residues" evidence="5">
    <location>
        <begin position="251"/>
        <end position="268"/>
    </location>
</feature>
<dbReference type="GeneID" id="19980733"/>
<dbReference type="PROSITE" id="PS00383">
    <property type="entry name" value="TYR_PHOSPHATASE_1"/>
    <property type="match status" value="1"/>
</dbReference>
<comment type="similarity">
    <text evidence="1">Belongs to the protein-tyrosine phosphatase family. Non-receptor class dual specificity subfamily.</text>
</comment>
<dbReference type="HOGENOM" id="CLU_027074_6_0_1"/>
<feature type="domain" description="Tyrosine specific protein phosphatases" evidence="6">
    <location>
        <begin position="99"/>
        <end position="147"/>
    </location>
</feature>
<dbReference type="InterPro" id="IPR000340">
    <property type="entry name" value="Dual-sp_phosphatase_cat-dom"/>
</dbReference>
<evidence type="ECO:0000256" key="5">
    <source>
        <dbReference type="SAM" id="MobiDB-lite"/>
    </source>
</evidence>
<reference evidence="7 8" key="1">
    <citation type="submission" date="2013-03" db="EMBL/GenBank/DDBJ databases">
        <title>The Genome Sequence of Cladophialophora carrionii CBS 160.54.</title>
        <authorList>
            <consortium name="The Broad Institute Genomics Platform"/>
            <person name="Cuomo C."/>
            <person name="de Hoog S."/>
            <person name="Gorbushina A."/>
            <person name="Walker B."/>
            <person name="Young S.K."/>
            <person name="Zeng Q."/>
            <person name="Gargeya S."/>
            <person name="Fitzgerald M."/>
            <person name="Haas B."/>
            <person name="Abouelleil A."/>
            <person name="Allen A.W."/>
            <person name="Alvarado L."/>
            <person name="Arachchi H.M."/>
            <person name="Berlin A.M."/>
            <person name="Chapman S.B."/>
            <person name="Gainer-Dewar J."/>
            <person name="Goldberg J."/>
            <person name="Griggs A."/>
            <person name="Gujja S."/>
            <person name="Hansen M."/>
            <person name="Howarth C."/>
            <person name="Imamovic A."/>
            <person name="Ireland A."/>
            <person name="Larimer J."/>
            <person name="McCowan C."/>
            <person name="Murphy C."/>
            <person name="Pearson M."/>
            <person name="Poon T.W."/>
            <person name="Priest M."/>
            <person name="Roberts A."/>
            <person name="Saif S."/>
            <person name="Shea T."/>
            <person name="Sisk P."/>
            <person name="Sykes S."/>
            <person name="Wortman J."/>
            <person name="Nusbaum C."/>
            <person name="Birren B."/>
        </authorList>
    </citation>
    <scope>NUCLEOTIDE SEQUENCE [LARGE SCALE GENOMIC DNA]</scope>
    <source>
        <strain evidence="7 8">CBS 160.54</strain>
    </source>
</reference>
<dbReference type="Pfam" id="PF00782">
    <property type="entry name" value="DSPc"/>
    <property type="match status" value="1"/>
</dbReference>
<dbReference type="EMBL" id="KB822703">
    <property type="protein sequence ID" value="ETI25467.1"/>
    <property type="molecule type" value="Genomic_DNA"/>
</dbReference>
<dbReference type="PANTHER" id="PTHR45848">
    <property type="entry name" value="DUAL SPECIFICITY PROTEIN PHOSPHATASE 12 FAMILY MEMBER"/>
    <property type="match status" value="1"/>
</dbReference>
<dbReference type="SMART" id="SM00195">
    <property type="entry name" value="DSPc"/>
    <property type="match status" value="1"/>
</dbReference>
<name>V9DHP7_9EURO</name>
<dbReference type="AlphaFoldDB" id="V9DHP7"/>
<dbReference type="EC" id="3.1.3.48" evidence="2"/>
<evidence type="ECO:0000256" key="2">
    <source>
        <dbReference type="ARBA" id="ARBA00013064"/>
    </source>
</evidence>
<dbReference type="RefSeq" id="XP_008724812.1">
    <property type="nucleotide sequence ID" value="XM_008726590.1"/>
</dbReference>
<dbReference type="Gene3D" id="3.90.190.10">
    <property type="entry name" value="Protein tyrosine phosphatase superfamily"/>
    <property type="match status" value="1"/>
</dbReference>
<dbReference type="GO" id="GO:0008138">
    <property type="term" value="F:protein tyrosine/serine/threonine phosphatase activity"/>
    <property type="evidence" value="ECO:0007669"/>
    <property type="project" value="TreeGrafter"/>
</dbReference>
<dbReference type="InterPro" id="IPR029021">
    <property type="entry name" value="Prot-tyrosine_phosphatase-like"/>
</dbReference>
<evidence type="ECO:0000256" key="4">
    <source>
        <dbReference type="ARBA" id="ARBA00022912"/>
    </source>
</evidence>
<dbReference type="SUPFAM" id="SSF52799">
    <property type="entry name" value="(Phosphotyrosine protein) phosphatases II"/>
    <property type="match status" value="1"/>
</dbReference>
<evidence type="ECO:0000259" key="6">
    <source>
        <dbReference type="PROSITE" id="PS50056"/>
    </source>
</evidence>
<proteinExistence type="inferred from homology"/>
<evidence type="ECO:0000313" key="7">
    <source>
        <dbReference type="EMBL" id="ETI25467.1"/>
    </source>
</evidence>
<dbReference type="PANTHER" id="PTHR45848:SF4">
    <property type="entry name" value="DUAL SPECIFICITY PROTEIN PHOSPHATASE 12"/>
    <property type="match status" value="1"/>
</dbReference>
<evidence type="ECO:0000256" key="1">
    <source>
        <dbReference type="ARBA" id="ARBA00008601"/>
    </source>
</evidence>
<dbReference type="InterPro" id="IPR000387">
    <property type="entry name" value="Tyr_Pase_dom"/>
</dbReference>
<organism evidence="7 8">
    <name type="scientific">Cladophialophora carrionii CBS 160.54</name>
    <dbReference type="NCBI Taxonomy" id="1279043"/>
    <lineage>
        <taxon>Eukaryota</taxon>
        <taxon>Fungi</taxon>
        <taxon>Dikarya</taxon>
        <taxon>Ascomycota</taxon>
        <taxon>Pezizomycotina</taxon>
        <taxon>Eurotiomycetes</taxon>
        <taxon>Chaetothyriomycetidae</taxon>
        <taxon>Chaetothyriales</taxon>
        <taxon>Herpotrichiellaceae</taxon>
        <taxon>Cladophialophora</taxon>
    </lineage>
</organism>
<sequence>MSRSLNPGFADADVDVDADAGAAAAAKAESDAHADTQRDGRIVRRGVEVKVLDLDDDPLADILEWLDETCDWIQEGLDASIDGKNKNLDISIYEPRPSEATNRPDRPGVLVHCKQGVSRSGAFVVAFLMRRFQLSYASALSLARESRSQITPNSGFEKQLRVWEFCGYNVYECGEEAGGSGEAGSGEAVRKEKRPYRAWKAERDNLLKRGEEDVNRARFSSLADMAARFGRRRQDVMAAEGEEETSPMNSTREDDGKLDKVLGQDKRREAWERVQKMEREWNERLIRGQSQGQGQVIGDHDEETQK</sequence>
<dbReference type="Proteomes" id="UP000030678">
    <property type="component" value="Unassembled WGS sequence"/>
</dbReference>
<dbReference type="InterPro" id="IPR020422">
    <property type="entry name" value="TYR_PHOSPHATASE_DUAL_dom"/>
</dbReference>
<feature type="region of interest" description="Disordered" evidence="5">
    <location>
        <begin position="282"/>
        <end position="306"/>
    </location>
</feature>